<keyword evidence="2" id="KW-1185">Reference proteome</keyword>
<dbReference type="OrthoDB" id="2322999at2759"/>
<proteinExistence type="predicted"/>
<dbReference type="VEuPathDB" id="FungiDB:AJ78_07810"/>
<dbReference type="EMBL" id="LGRN01000549">
    <property type="protein sequence ID" value="OJD11415.1"/>
    <property type="molecule type" value="Genomic_DNA"/>
</dbReference>
<sequence length="112" mass="12748">MPFGLVFAATNLGLRHIPTYLLRFTLDSATPYRELPNKGAHGYVFRLPSDDGIFVPYELHEDKNSTRTELLVGPQEGTLIMSEKDLIGFDPPRIATGWSFKLGERRDHFLQQ</sequence>
<accession>A0A1J9Q581</accession>
<protein>
    <submittedName>
        <fullName evidence="1">Uncharacterized protein</fullName>
    </submittedName>
</protein>
<dbReference type="Proteomes" id="UP000182235">
    <property type="component" value="Unassembled WGS sequence"/>
</dbReference>
<organism evidence="1 2">
    <name type="scientific">Emergomyces pasteurianus Ep9510</name>
    <dbReference type="NCBI Taxonomy" id="1447872"/>
    <lineage>
        <taxon>Eukaryota</taxon>
        <taxon>Fungi</taxon>
        <taxon>Dikarya</taxon>
        <taxon>Ascomycota</taxon>
        <taxon>Pezizomycotina</taxon>
        <taxon>Eurotiomycetes</taxon>
        <taxon>Eurotiomycetidae</taxon>
        <taxon>Onygenales</taxon>
        <taxon>Ajellomycetaceae</taxon>
        <taxon>Emergomyces</taxon>
    </lineage>
</organism>
<reference evidence="1 2" key="1">
    <citation type="submission" date="2015-07" db="EMBL/GenBank/DDBJ databases">
        <title>Emmonsia species relationships and genome sequence.</title>
        <authorList>
            <consortium name="The Broad Institute Genomics Platform"/>
            <person name="Cuomo C.A."/>
            <person name="Munoz J.F."/>
            <person name="Imamovic A."/>
            <person name="Priest M.E."/>
            <person name="Young S."/>
            <person name="Clay O.K."/>
            <person name="McEwen J.G."/>
        </authorList>
    </citation>
    <scope>NUCLEOTIDE SEQUENCE [LARGE SCALE GENOMIC DNA]</scope>
    <source>
        <strain evidence="1 2">UAMH 9510</strain>
    </source>
</reference>
<comment type="caution">
    <text evidence="1">The sequence shown here is derived from an EMBL/GenBank/DDBJ whole genome shotgun (WGS) entry which is preliminary data.</text>
</comment>
<gene>
    <name evidence="1" type="ORF">AJ78_07810</name>
</gene>
<name>A0A1J9Q581_9EURO</name>
<dbReference type="AlphaFoldDB" id="A0A1J9Q581"/>
<evidence type="ECO:0000313" key="1">
    <source>
        <dbReference type="EMBL" id="OJD11415.1"/>
    </source>
</evidence>
<evidence type="ECO:0000313" key="2">
    <source>
        <dbReference type="Proteomes" id="UP000182235"/>
    </source>
</evidence>